<evidence type="ECO:0000313" key="4">
    <source>
        <dbReference type="Proteomes" id="UP000245252"/>
    </source>
</evidence>
<dbReference type="OrthoDB" id="9810239at2"/>
<keyword evidence="1" id="KW-0472">Membrane</keyword>
<feature type="transmembrane region" description="Helical" evidence="1">
    <location>
        <begin position="100"/>
        <end position="119"/>
    </location>
</feature>
<keyword evidence="1" id="KW-0812">Transmembrane</keyword>
<evidence type="ECO:0000259" key="2">
    <source>
        <dbReference type="Pfam" id="PF00892"/>
    </source>
</evidence>
<sequence length="297" mass="31579">MLFPTLSSHTKGLVLTTIGGLALSLDVPLVRLGDGDVWSVTALRSLTTVAATFILWFLVRRFTSSRPPLVPGWAAAFAALLYGLSSMAFLGAVFNTTTANVVFIVAFTPMFAALLSWLFLGERPGVSTLVTMAIMIVGVGLIVENGLSAGHWLGDLLSALTALLIGGAITIGRATQREMGFVPLIATVIPAAIALLMVVPAGYHVANPFWVMLDGGIMLPLAFWCLATGPRYLSASEVGMFYLLETILAPIWVWMIFSEVPALQSLAGGAILIGALVGYSLWQMRSRSRSLATPLSH</sequence>
<feature type="domain" description="EamA" evidence="2">
    <location>
        <begin position="11"/>
        <end position="143"/>
    </location>
</feature>
<gene>
    <name evidence="3" type="ORF">DEM27_04065</name>
</gene>
<protein>
    <submittedName>
        <fullName evidence="3">EamA/RhaT family transporter</fullName>
    </submittedName>
</protein>
<reference evidence="3 4" key="1">
    <citation type="submission" date="2018-05" db="EMBL/GenBank/DDBJ databases">
        <title>The draft genome of strain NS-104.</title>
        <authorList>
            <person name="Hang P."/>
            <person name="Jiang J."/>
        </authorList>
    </citation>
    <scope>NUCLEOTIDE SEQUENCE [LARGE SCALE GENOMIC DNA]</scope>
    <source>
        <strain evidence="3 4">NS-104</strain>
    </source>
</reference>
<comment type="caution">
    <text evidence="3">The sequence shown here is derived from an EMBL/GenBank/DDBJ whole genome shotgun (WGS) entry which is preliminary data.</text>
</comment>
<feature type="transmembrane region" description="Helical" evidence="1">
    <location>
        <begin position="37"/>
        <end position="58"/>
    </location>
</feature>
<feature type="transmembrane region" description="Helical" evidence="1">
    <location>
        <begin position="70"/>
        <end position="94"/>
    </location>
</feature>
<dbReference type="InterPro" id="IPR000620">
    <property type="entry name" value="EamA_dom"/>
</dbReference>
<evidence type="ECO:0000313" key="3">
    <source>
        <dbReference type="EMBL" id="PWE58346.1"/>
    </source>
</evidence>
<dbReference type="Proteomes" id="UP000245252">
    <property type="component" value="Unassembled WGS sequence"/>
</dbReference>
<dbReference type="Pfam" id="PF00892">
    <property type="entry name" value="EamA"/>
    <property type="match status" value="1"/>
</dbReference>
<dbReference type="AlphaFoldDB" id="A0A2U2DYG7"/>
<dbReference type="SUPFAM" id="SSF103481">
    <property type="entry name" value="Multidrug resistance efflux transporter EmrE"/>
    <property type="match status" value="2"/>
</dbReference>
<evidence type="ECO:0000256" key="1">
    <source>
        <dbReference type="SAM" id="Phobius"/>
    </source>
</evidence>
<dbReference type="RefSeq" id="WP_109456865.1">
    <property type="nucleotide sequence ID" value="NZ_QFBC01000001.1"/>
</dbReference>
<feature type="transmembrane region" description="Helical" evidence="1">
    <location>
        <begin position="126"/>
        <end position="143"/>
    </location>
</feature>
<feature type="transmembrane region" description="Helical" evidence="1">
    <location>
        <begin position="12"/>
        <end position="31"/>
    </location>
</feature>
<feature type="transmembrane region" description="Helical" evidence="1">
    <location>
        <begin position="181"/>
        <end position="203"/>
    </location>
</feature>
<name>A0A2U2DYG7_9HYPH</name>
<organism evidence="3 4">
    <name type="scientific">Metarhizobium album</name>
    <dbReference type="NCBI Taxonomy" id="2182425"/>
    <lineage>
        <taxon>Bacteria</taxon>
        <taxon>Pseudomonadati</taxon>
        <taxon>Pseudomonadota</taxon>
        <taxon>Alphaproteobacteria</taxon>
        <taxon>Hyphomicrobiales</taxon>
        <taxon>Rhizobiaceae</taxon>
        <taxon>Metarhizobium</taxon>
    </lineage>
</organism>
<keyword evidence="1" id="KW-1133">Transmembrane helix</keyword>
<proteinExistence type="predicted"/>
<dbReference type="PANTHER" id="PTHR22911">
    <property type="entry name" value="ACYL-MALONYL CONDENSING ENZYME-RELATED"/>
    <property type="match status" value="1"/>
</dbReference>
<keyword evidence="4" id="KW-1185">Reference proteome</keyword>
<dbReference type="InterPro" id="IPR037185">
    <property type="entry name" value="EmrE-like"/>
</dbReference>
<feature type="transmembrane region" description="Helical" evidence="1">
    <location>
        <begin position="209"/>
        <end position="227"/>
    </location>
</feature>
<feature type="transmembrane region" description="Helical" evidence="1">
    <location>
        <begin position="239"/>
        <end position="257"/>
    </location>
</feature>
<accession>A0A2U2DYG7</accession>
<feature type="transmembrane region" description="Helical" evidence="1">
    <location>
        <begin position="263"/>
        <end position="282"/>
    </location>
</feature>
<dbReference type="Gene3D" id="1.10.3730.20">
    <property type="match status" value="1"/>
</dbReference>
<feature type="transmembrane region" description="Helical" evidence="1">
    <location>
        <begin position="149"/>
        <end position="169"/>
    </location>
</feature>
<dbReference type="EMBL" id="QFBC01000001">
    <property type="protein sequence ID" value="PWE58346.1"/>
    <property type="molecule type" value="Genomic_DNA"/>
</dbReference>
<dbReference type="GO" id="GO:0016020">
    <property type="term" value="C:membrane"/>
    <property type="evidence" value="ECO:0007669"/>
    <property type="project" value="InterPro"/>
</dbReference>